<feature type="region of interest" description="Disordered" evidence="1">
    <location>
        <begin position="615"/>
        <end position="661"/>
    </location>
</feature>
<evidence type="ECO:0000256" key="1">
    <source>
        <dbReference type="SAM" id="MobiDB-lite"/>
    </source>
</evidence>
<proteinExistence type="predicted"/>
<accession>A0A0F9WF13</accession>
<dbReference type="EMBL" id="LAZR01000171">
    <property type="protein sequence ID" value="KKN84471.1"/>
    <property type="molecule type" value="Genomic_DNA"/>
</dbReference>
<reference evidence="2" key="1">
    <citation type="journal article" date="2015" name="Nature">
        <title>Complex archaea that bridge the gap between prokaryotes and eukaryotes.</title>
        <authorList>
            <person name="Spang A."/>
            <person name="Saw J.H."/>
            <person name="Jorgensen S.L."/>
            <person name="Zaremba-Niedzwiedzka K."/>
            <person name="Martijn J."/>
            <person name="Lind A.E."/>
            <person name="van Eijk R."/>
            <person name="Schleper C."/>
            <person name="Guy L."/>
            <person name="Ettema T.J."/>
        </authorList>
    </citation>
    <scope>NUCLEOTIDE SEQUENCE</scope>
</reference>
<gene>
    <name evidence="2" type="ORF">LCGC14_0289330</name>
</gene>
<feature type="compositionally biased region" description="Low complexity" evidence="1">
    <location>
        <begin position="620"/>
        <end position="631"/>
    </location>
</feature>
<organism evidence="2">
    <name type="scientific">marine sediment metagenome</name>
    <dbReference type="NCBI Taxonomy" id="412755"/>
    <lineage>
        <taxon>unclassified sequences</taxon>
        <taxon>metagenomes</taxon>
        <taxon>ecological metagenomes</taxon>
    </lineage>
</organism>
<feature type="compositionally biased region" description="Low complexity" evidence="1">
    <location>
        <begin position="648"/>
        <end position="661"/>
    </location>
</feature>
<name>A0A0F9WF13_9ZZZZ</name>
<sequence>MAIPGAAVIQNTPQLDALRDVLLRRQRELKNYWRPLSLRQDYWLQMYRLIDVLQQSKPLGVARRFISNEPRTGVDAAWQILTRNPITWRIPLNGAEDENQEMRRRVGRIERTLEGLVYDADELFGMRLQPSLWKQVVFQGLLRGMIWGKFHITIEALQYRRSPLIAEIYDARTVFPHVDQWGLNHVLIEKPTTLGDLAATYPDKFNDLLTSSNYDPHTPALKLEYWSNDRGERKGIAAVLATVGSPVAAGSLSGMAVADTMGKDARWVVPPFFHGYTYDELPVVGVPVNGLMLSHTPPIASSLEHRLQERADLLAMNALAWNGANSSVAELGRSILSSVEEQVPQYNELVATIFQHLTNDTYDTLIFKTPTGDLPEFERGIGAHIPLGPQDSVEKLATSPMPTDAYRLLDILAEERQKGILSNVLQAVTPNLSSGVLLQQITNAALSSIEPYLAGPKEFGTRMGTTILAQMKKAAPIIGMFELQSSTPKKTWFNIEFDPQTELDEARHYRPVPIMKPALPDDLTVRMTAARMALDPRRPMLSLMTVMEEILFVDDPTAEADRLWEDMAMQDPVIILEQMAMALERHGEKEMAARIRDQEFATKFVEEQKLRQITQGAGQGEPPGAAPAAGPLSQSTARDGTERNLPDGAQAAGAAGMRAEV</sequence>
<evidence type="ECO:0000313" key="2">
    <source>
        <dbReference type="EMBL" id="KKN84471.1"/>
    </source>
</evidence>
<protein>
    <submittedName>
        <fullName evidence="2">Uncharacterized protein</fullName>
    </submittedName>
</protein>
<comment type="caution">
    <text evidence="2">The sequence shown here is derived from an EMBL/GenBank/DDBJ whole genome shotgun (WGS) entry which is preliminary data.</text>
</comment>
<dbReference type="AlphaFoldDB" id="A0A0F9WF13"/>